<evidence type="ECO:0000256" key="1">
    <source>
        <dbReference type="SAM" id="MobiDB-lite"/>
    </source>
</evidence>
<reference evidence="2" key="1">
    <citation type="journal article" date="2021" name="Proc. Natl. Acad. Sci. U.S.A.">
        <title>A Catalog of Tens of Thousands of Viruses from Human Metagenomes Reveals Hidden Associations with Chronic Diseases.</title>
        <authorList>
            <person name="Tisza M.J."/>
            <person name="Buck C.B."/>
        </authorList>
    </citation>
    <scope>NUCLEOTIDE SEQUENCE</scope>
    <source>
        <strain evidence="2">CtPrm3</strain>
    </source>
</reference>
<name>A0A8S5TPD1_9CAUD</name>
<protein>
    <submittedName>
        <fullName evidence="2">Uncharacterized protein</fullName>
    </submittedName>
</protein>
<feature type="region of interest" description="Disordered" evidence="1">
    <location>
        <begin position="89"/>
        <end position="113"/>
    </location>
</feature>
<proteinExistence type="predicted"/>
<dbReference type="EMBL" id="BK032870">
    <property type="protein sequence ID" value="DAF64979.1"/>
    <property type="molecule type" value="Genomic_DNA"/>
</dbReference>
<evidence type="ECO:0000313" key="2">
    <source>
        <dbReference type="EMBL" id="DAF64979.1"/>
    </source>
</evidence>
<sequence>MITLMEMLRNEKADPAHGRPLDITRIYMANVMSSREAVLLAKKQKLAAARASRKQKADLYEDIAKLARGKEPSWRYAKGVPTAAGQLGQQAMGFPPLEGGNDAVGEAPGAKNT</sequence>
<organism evidence="2">
    <name type="scientific">Siphoviridae sp. ctPrm3</name>
    <dbReference type="NCBI Taxonomy" id="2827864"/>
    <lineage>
        <taxon>Viruses</taxon>
        <taxon>Duplodnaviria</taxon>
        <taxon>Heunggongvirae</taxon>
        <taxon>Uroviricota</taxon>
        <taxon>Caudoviricetes</taxon>
    </lineage>
</organism>
<accession>A0A8S5TPD1</accession>